<evidence type="ECO:0000313" key="2">
    <source>
        <dbReference type="EMBL" id="SHG60980.1"/>
    </source>
</evidence>
<evidence type="ECO:0000256" key="1">
    <source>
        <dbReference type="SAM" id="Phobius"/>
    </source>
</evidence>
<keyword evidence="1" id="KW-0812">Transmembrane</keyword>
<organism evidence="2 3">
    <name type="scientific">Cognatishimia maritima</name>
    <dbReference type="NCBI Taxonomy" id="870908"/>
    <lineage>
        <taxon>Bacteria</taxon>
        <taxon>Pseudomonadati</taxon>
        <taxon>Pseudomonadota</taxon>
        <taxon>Alphaproteobacteria</taxon>
        <taxon>Rhodobacterales</taxon>
        <taxon>Paracoccaceae</taxon>
        <taxon>Cognatishimia</taxon>
    </lineage>
</organism>
<proteinExistence type="predicted"/>
<dbReference type="EMBL" id="FQWM01000001">
    <property type="protein sequence ID" value="SHG60980.1"/>
    <property type="molecule type" value="Genomic_DNA"/>
</dbReference>
<keyword evidence="3" id="KW-1185">Reference proteome</keyword>
<dbReference type="AlphaFoldDB" id="A0A1M5L7P1"/>
<dbReference type="OrthoDB" id="5899189at2"/>
<dbReference type="RefSeq" id="WP_072791524.1">
    <property type="nucleotide sequence ID" value="NZ_FQWM01000001.1"/>
</dbReference>
<name>A0A1M5L7P1_9RHOB</name>
<sequence>MIVHVLSVLAFVVITFAVQGTSHFVLNKAHYDSVGILRDKIIMPLGFLTMIIQALIMSFALQSWQGGEVTWLGGLLVAGAFGGFLGAYMTLTEPAKYDVPSIPAWMRTEALTSFEQFLTFGLALSAIHRVFG</sequence>
<keyword evidence="1" id="KW-0472">Membrane</keyword>
<reference evidence="3" key="1">
    <citation type="submission" date="2016-11" db="EMBL/GenBank/DDBJ databases">
        <authorList>
            <person name="Varghese N."/>
            <person name="Submissions S."/>
        </authorList>
    </citation>
    <scope>NUCLEOTIDE SEQUENCE [LARGE SCALE GENOMIC DNA]</scope>
    <source>
        <strain evidence="3">DSM 28223</strain>
    </source>
</reference>
<gene>
    <name evidence="2" type="ORF">SAMN04488044_1184</name>
</gene>
<protein>
    <submittedName>
        <fullName evidence="2">Uncharacterized protein</fullName>
    </submittedName>
</protein>
<keyword evidence="1" id="KW-1133">Transmembrane helix</keyword>
<evidence type="ECO:0000313" key="3">
    <source>
        <dbReference type="Proteomes" id="UP000184211"/>
    </source>
</evidence>
<dbReference type="Proteomes" id="UP000184211">
    <property type="component" value="Unassembled WGS sequence"/>
</dbReference>
<feature type="transmembrane region" description="Helical" evidence="1">
    <location>
        <begin position="69"/>
        <end position="91"/>
    </location>
</feature>
<accession>A0A1M5L7P1</accession>
<feature type="transmembrane region" description="Helical" evidence="1">
    <location>
        <begin position="41"/>
        <end position="62"/>
    </location>
</feature>